<feature type="region of interest" description="Disordered" evidence="1">
    <location>
        <begin position="246"/>
        <end position="352"/>
    </location>
</feature>
<evidence type="ECO:0000256" key="1">
    <source>
        <dbReference type="SAM" id="MobiDB-lite"/>
    </source>
</evidence>
<feature type="compositionally biased region" description="Basic and acidic residues" evidence="1">
    <location>
        <begin position="264"/>
        <end position="280"/>
    </location>
</feature>
<gene>
    <name evidence="2" type="ORF">LJ751_10730</name>
</gene>
<protein>
    <submittedName>
        <fullName evidence="2">Lytic transglycosylase domain-containing protein</fullName>
    </submittedName>
</protein>
<dbReference type="AlphaFoldDB" id="A0A9X1M2X2"/>
<proteinExistence type="predicted"/>
<reference evidence="2" key="1">
    <citation type="submission" date="2021-10" db="EMBL/GenBank/DDBJ databases">
        <title>Novel species in genus Arthrobacter.</title>
        <authorList>
            <person name="Liu Y."/>
        </authorList>
    </citation>
    <scope>NUCLEOTIDE SEQUENCE</scope>
    <source>
        <strain evidence="2">Zg-Y809</strain>
    </source>
</reference>
<accession>A0A9X1M2X2</accession>
<feature type="compositionally biased region" description="Pro residues" evidence="1">
    <location>
        <begin position="288"/>
        <end position="348"/>
    </location>
</feature>
<evidence type="ECO:0000313" key="2">
    <source>
        <dbReference type="EMBL" id="MCC3269835.1"/>
    </source>
</evidence>
<sequence length="450" mass="46809">MLTLLLPGKKSSRVSLGSLLLTGVLAASVFTAVPASGSEFPSWEQVEQAKQDVESKAAQVAEIEALLGSLSAQAGSLGTEAVQASALQQRAVEEAEANSRTVDILAAQRIEASGTASELTGQLGALAAQTYKTGGMDSGLLMLLDADAAVGTMDRLTTLQGLSSRTDSLQVQAASAAKVLSSLEEREAAALAVREESAAESLRLAAEAETAAAAADSAVREAQERSGVLLEQLAELRDSSAQVEAERLKGQQAEETYRLQQAAREAEEAARNAEEQRGADNDGAGNLTPPPAAGRPDPVINPTPARPNPPSTPVPSAPPAPPAPPAPQPAPAPKPAPAPSPAPAPGPVDDPAAAQAYASGRLGAHGWGQDQFRCLVNLWQRESGWRTSANNPYSGAYGIPQSLPGDKMASVGADWRTNYRTQIEWGLGYIGSRYGSPCAAWQHSEDKNWY</sequence>
<organism evidence="2 3">
    <name type="scientific">Arthrobacter gengyunqii</name>
    <dbReference type="NCBI Taxonomy" id="2886940"/>
    <lineage>
        <taxon>Bacteria</taxon>
        <taxon>Bacillati</taxon>
        <taxon>Actinomycetota</taxon>
        <taxon>Actinomycetes</taxon>
        <taxon>Micrococcales</taxon>
        <taxon>Micrococcaceae</taxon>
        <taxon>Arthrobacter</taxon>
    </lineage>
</organism>
<comment type="caution">
    <text evidence="2">The sequence shown here is derived from an EMBL/GenBank/DDBJ whole genome shotgun (WGS) entry which is preliminary data.</text>
</comment>
<dbReference type="InterPro" id="IPR023346">
    <property type="entry name" value="Lysozyme-like_dom_sf"/>
</dbReference>
<evidence type="ECO:0000313" key="3">
    <source>
        <dbReference type="Proteomes" id="UP001139264"/>
    </source>
</evidence>
<dbReference type="EMBL" id="JAJFZP010000008">
    <property type="protein sequence ID" value="MCC3269835.1"/>
    <property type="molecule type" value="Genomic_DNA"/>
</dbReference>
<dbReference type="Proteomes" id="UP001139264">
    <property type="component" value="Unassembled WGS sequence"/>
</dbReference>
<dbReference type="RefSeq" id="WP_227908174.1">
    <property type="nucleotide sequence ID" value="NZ_CP095461.1"/>
</dbReference>
<dbReference type="SUPFAM" id="SSF53955">
    <property type="entry name" value="Lysozyme-like"/>
    <property type="match status" value="1"/>
</dbReference>
<name>A0A9X1M2X2_9MICC</name>